<evidence type="ECO:0000313" key="1">
    <source>
        <dbReference type="EMBL" id="KAJ7571176.1"/>
    </source>
</evidence>
<proteinExistence type="predicted"/>
<keyword evidence="2" id="KW-1185">Reference proteome</keyword>
<protein>
    <submittedName>
        <fullName evidence="1">Uncharacterized protein</fullName>
    </submittedName>
</protein>
<accession>A0ACC2EXN0</accession>
<dbReference type="Proteomes" id="UP001162992">
    <property type="component" value="Chromosome 1"/>
</dbReference>
<comment type="caution">
    <text evidence="1">The sequence shown here is derived from an EMBL/GenBank/DDBJ whole genome shotgun (WGS) entry which is preliminary data.</text>
</comment>
<sequence length="297" mass="32692">MRSFAGFAVAKFCTKKRRGKSDLSSTASRITSFLGDLPHMPLLLLHSHQHQASSTHRRCYSQAAVLKEDTAEAEAAPNASPSPSPREVLWAIPRVDSGSIISGKERKAGRVPSVVFEQENGHLGGNKQLISVNTKQISRILKQIGVSFFHSRLYDLEIHSQAEGGEVLSKEVVLPRLLHLHAGTDEILNVTFIRAPPHARLRVNVPLVYLGEDACPGIRKGGWLNTIRRTVKYLCPPEFVPPFLEVDLSNLQVGQKVLIKDLAVNPACRPLMDATWPVCKIMGSRSLEDDTATKSAK</sequence>
<organism evidence="1 2">
    <name type="scientific">Diphasiastrum complanatum</name>
    <name type="common">Issler's clubmoss</name>
    <name type="synonym">Lycopodium complanatum</name>
    <dbReference type="NCBI Taxonomy" id="34168"/>
    <lineage>
        <taxon>Eukaryota</taxon>
        <taxon>Viridiplantae</taxon>
        <taxon>Streptophyta</taxon>
        <taxon>Embryophyta</taxon>
        <taxon>Tracheophyta</taxon>
        <taxon>Lycopodiopsida</taxon>
        <taxon>Lycopodiales</taxon>
        <taxon>Lycopodiaceae</taxon>
        <taxon>Lycopodioideae</taxon>
        <taxon>Diphasiastrum</taxon>
    </lineage>
</organism>
<name>A0ACC2EXN0_DIPCM</name>
<dbReference type="EMBL" id="CM055092">
    <property type="protein sequence ID" value="KAJ7571176.1"/>
    <property type="molecule type" value="Genomic_DNA"/>
</dbReference>
<gene>
    <name evidence="1" type="ORF">O6H91_01G153000</name>
</gene>
<reference evidence="2" key="1">
    <citation type="journal article" date="2024" name="Proc. Natl. Acad. Sci. U.S.A.">
        <title>Extraordinary preservation of gene collinearity over three hundred million years revealed in homosporous lycophytes.</title>
        <authorList>
            <person name="Li C."/>
            <person name="Wickell D."/>
            <person name="Kuo L.Y."/>
            <person name="Chen X."/>
            <person name="Nie B."/>
            <person name="Liao X."/>
            <person name="Peng D."/>
            <person name="Ji J."/>
            <person name="Jenkins J."/>
            <person name="Williams M."/>
            <person name="Shu S."/>
            <person name="Plott C."/>
            <person name="Barry K."/>
            <person name="Rajasekar S."/>
            <person name="Grimwood J."/>
            <person name="Han X."/>
            <person name="Sun S."/>
            <person name="Hou Z."/>
            <person name="He W."/>
            <person name="Dai G."/>
            <person name="Sun C."/>
            <person name="Schmutz J."/>
            <person name="Leebens-Mack J.H."/>
            <person name="Li F.W."/>
            <person name="Wang L."/>
        </authorList>
    </citation>
    <scope>NUCLEOTIDE SEQUENCE [LARGE SCALE GENOMIC DNA]</scope>
    <source>
        <strain evidence="2">cv. PW_Plant_1</strain>
    </source>
</reference>
<evidence type="ECO:0000313" key="2">
    <source>
        <dbReference type="Proteomes" id="UP001162992"/>
    </source>
</evidence>